<proteinExistence type="predicted"/>
<dbReference type="Proteomes" id="UP001157167">
    <property type="component" value="Unassembled WGS sequence"/>
</dbReference>
<dbReference type="CDD" id="cd01948">
    <property type="entry name" value="EAL"/>
    <property type="match status" value="1"/>
</dbReference>
<evidence type="ECO:0000313" key="3">
    <source>
        <dbReference type="Proteomes" id="UP001157167"/>
    </source>
</evidence>
<evidence type="ECO:0000313" key="2">
    <source>
        <dbReference type="EMBL" id="GLT22355.1"/>
    </source>
</evidence>
<dbReference type="PROSITE" id="PS50883">
    <property type="entry name" value="EAL"/>
    <property type="match status" value="1"/>
</dbReference>
<protein>
    <recommendedName>
        <fullName evidence="1">EAL domain-containing protein</fullName>
    </recommendedName>
</protein>
<organism evidence="2 3">
    <name type="scientific">Zoogloea oryzae</name>
    <dbReference type="NCBI Taxonomy" id="310767"/>
    <lineage>
        <taxon>Bacteria</taxon>
        <taxon>Pseudomonadati</taxon>
        <taxon>Pseudomonadota</taxon>
        <taxon>Betaproteobacteria</taxon>
        <taxon>Rhodocyclales</taxon>
        <taxon>Zoogloeaceae</taxon>
        <taxon>Zoogloea</taxon>
    </lineage>
</organism>
<dbReference type="SMART" id="SM00267">
    <property type="entry name" value="GGDEF"/>
    <property type="match status" value="1"/>
</dbReference>
<dbReference type="InterPro" id="IPR000160">
    <property type="entry name" value="GGDEF_dom"/>
</dbReference>
<dbReference type="PANTHER" id="PTHR33121">
    <property type="entry name" value="CYCLIC DI-GMP PHOSPHODIESTERASE PDEF"/>
    <property type="match status" value="1"/>
</dbReference>
<feature type="domain" description="EAL" evidence="1">
    <location>
        <begin position="340"/>
        <end position="593"/>
    </location>
</feature>
<evidence type="ECO:0000259" key="1">
    <source>
        <dbReference type="PROSITE" id="PS50883"/>
    </source>
</evidence>
<dbReference type="Gene3D" id="3.30.70.270">
    <property type="match status" value="1"/>
</dbReference>
<dbReference type="PANTHER" id="PTHR33121:SF79">
    <property type="entry name" value="CYCLIC DI-GMP PHOSPHODIESTERASE PDED-RELATED"/>
    <property type="match status" value="1"/>
</dbReference>
<dbReference type="InterPro" id="IPR035919">
    <property type="entry name" value="EAL_sf"/>
</dbReference>
<sequence>MVSPFDRHYSYVVDDDVLKRLLLRYGLGQGEQAAVRAFGRIVDASDMAQALLERLHLADAGISDGTVEPALRDFCKDLARISEWDFTPGWPAGLAARWAECYLAGAVAEFPFVAIEALIALCQQRLFGERAMVYRLELDILNALVRLGWCLGGLLSDVAIEHEQSFRLSAEDGDPVLGIPNRRRFLMLLSDRLDRIGAGRQLGLVIVQVEWGRSADVLALDERDQLRLALSEVMRSMLRPSDILCALGDDAWAAILPDLHHPAQVSLAGHKLVDACEVLRSNNFPALRGRFYSGGAWAPEHAGDPLGLEQAARAALVVARSTGQPFDVYGGEVVVRAEDDANFEMEVARALEAQHFQLYLQPQVELPSRRVVGAEALLRWARADGRDVPPPEILRVVERIGLMPVLSRWAIQQAAQILAALATAGCGVRVSVNIVAEDLRDSELPIFIRQTCDTWRVAPSRLCFEITEGGLVSGEGMSVRTLEALRQGGGRLALDDFGTGYSSMDYLRRLPVSEVKLDKSFVERITASDNDRAIVELMVRIAHTFGLEVVAEGVETAETEAVLLEMGCNCAQGYHYAPAMSVDDFVMWWKTSGEGVAHSA</sequence>
<dbReference type="SMART" id="SM00052">
    <property type="entry name" value="EAL"/>
    <property type="match status" value="1"/>
</dbReference>
<dbReference type="InterPro" id="IPR001633">
    <property type="entry name" value="EAL_dom"/>
</dbReference>
<comment type="caution">
    <text evidence="2">The sequence shown here is derived from an EMBL/GenBank/DDBJ whole genome shotgun (WGS) entry which is preliminary data.</text>
</comment>
<gene>
    <name evidence="2" type="ORF">GCM10007933_18140</name>
</gene>
<dbReference type="Pfam" id="PF00563">
    <property type="entry name" value="EAL"/>
    <property type="match status" value="1"/>
</dbReference>
<dbReference type="EMBL" id="BSPX01000023">
    <property type="protein sequence ID" value="GLT22355.1"/>
    <property type="molecule type" value="Genomic_DNA"/>
</dbReference>
<name>A0ABQ6FCX5_9RHOO</name>
<dbReference type="Gene3D" id="3.20.20.450">
    <property type="entry name" value="EAL domain"/>
    <property type="match status" value="1"/>
</dbReference>
<dbReference type="SUPFAM" id="SSF55073">
    <property type="entry name" value="Nucleotide cyclase"/>
    <property type="match status" value="1"/>
</dbReference>
<dbReference type="InterPro" id="IPR029787">
    <property type="entry name" value="Nucleotide_cyclase"/>
</dbReference>
<dbReference type="InterPro" id="IPR043128">
    <property type="entry name" value="Rev_trsase/Diguanyl_cyclase"/>
</dbReference>
<dbReference type="SUPFAM" id="SSF141868">
    <property type="entry name" value="EAL domain-like"/>
    <property type="match status" value="1"/>
</dbReference>
<dbReference type="RefSeq" id="WP_284187676.1">
    <property type="nucleotide sequence ID" value="NZ_BSPX01000023.1"/>
</dbReference>
<reference evidence="3" key="1">
    <citation type="journal article" date="2019" name="Int. J. Syst. Evol. Microbiol.">
        <title>The Global Catalogue of Microorganisms (GCM) 10K type strain sequencing project: providing services to taxonomists for standard genome sequencing and annotation.</title>
        <authorList>
            <consortium name="The Broad Institute Genomics Platform"/>
            <consortium name="The Broad Institute Genome Sequencing Center for Infectious Disease"/>
            <person name="Wu L."/>
            <person name="Ma J."/>
        </authorList>
    </citation>
    <scope>NUCLEOTIDE SEQUENCE [LARGE SCALE GENOMIC DNA]</scope>
    <source>
        <strain evidence="3">NBRC 102407</strain>
    </source>
</reference>
<keyword evidence="3" id="KW-1185">Reference proteome</keyword>
<accession>A0ABQ6FCX5</accession>
<dbReference type="Pfam" id="PF00990">
    <property type="entry name" value="GGDEF"/>
    <property type="match status" value="1"/>
</dbReference>
<dbReference type="InterPro" id="IPR050706">
    <property type="entry name" value="Cyclic-di-GMP_PDE-like"/>
</dbReference>